<organism evidence="3 4">
    <name type="scientific">Planktothricoides raciborskii FACHB-1370</name>
    <dbReference type="NCBI Taxonomy" id="2949576"/>
    <lineage>
        <taxon>Bacteria</taxon>
        <taxon>Bacillati</taxon>
        <taxon>Cyanobacteriota</taxon>
        <taxon>Cyanophyceae</taxon>
        <taxon>Oscillatoriophycideae</taxon>
        <taxon>Oscillatoriales</taxon>
        <taxon>Oscillatoriaceae</taxon>
        <taxon>Planktothricoides</taxon>
    </lineage>
</organism>
<feature type="domain" description="Putative restriction endonuclease" evidence="2">
    <location>
        <begin position="28"/>
        <end position="173"/>
    </location>
</feature>
<keyword evidence="3" id="KW-0255">Endonuclease</keyword>
<evidence type="ECO:0000313" key="3">
    <source>
        <dbReference type="EMBL" id="MBD2546793.1"/>
    </source>
</evidence>
<dbReference type="CDD" id="cd06260">
    <property type="entry name" value="DUF820-like"/>
    <property type="match status" value="1"/>
</dbReference>
<accession>A0ABR8ELM1</accession>
<dbReference type="InterPro" id="IPR011335">
    <property type="entry name" value="Restrct_endonuc-II-like"/>
</dbReference>
<comment type="caution">
    <text evidence="3">The sequence shown here is derived from an EMBL/GenBank/DDBJ whole genome shotgun (WGS) entry which is preliminary data.</text>
</comment>
<dbReference type="Proteomes" id="UP000641954">
    <property type="component" value="Unassembled WGS sequence"/>
</dbReference>
<feature type="coiled-coil region" evidence="1">
    <location>
        <begin position="204"/>
        <end position="278"/>
    </location>
</feature>
<gene>
    <name evidence="3" type="ORF">H6G72_23750</name>
</gene>
<dbReference type="GO" id="GO:0004519">
    <property type="term" value="F:endonuclease activity"/>
    <property type="evidence" value="ECO:0007669"/>
    <property type="project" value="UniProtKB-KW"/>
</dbReference>
<reference evidence="3 4" key="1">
    <citation type="journal article" date="2020" name="ISME J.">
        <title>Comparative genomics reveals insights into cyanobacterial evolution and habitat adaptation.</title>
        <authorList>
            <person name="Chen M.Y."/>
            <person name="Teng W.K."/>
            <person name="Zhao L."/>
            <person name="Hu C.X."/>
            <person name="Zhou Y.K."/>
            <person name="Han B.P."/>
            <person name="Song L.R."/>
            <person name="Shu W.S."/>
        </authorList>
    </citation>
    <scope>NUCLEOTIDE SEQUENCE [LARGE SCALE GENOMIC DNA]</scope>
    <source>
        <strain evidence="3 4">FACHB-1370</strain>
    </source>
</reference>
<keyword evidence="1" id="KW-0175">Coiled coil</keyword>
<sequence length="282" mass="33310">MTIAQEKQPIIIPENVIIPGSDLYSDEPPLESNLHLRQMMLLIECLEWLWQDRNDFFAAGNLTIYYSPNQKKSEDFKGPDFFVVLNTKPDRTRKSWVVWQEEDKYPDLIVEILSDSTAKTDRDLKKQLYQDTFQTSDYFWFDPNSLEFAGFHLVDGKYQAIEPNEFGYLWSDSLKLYLGVYEGKLRYFTADNSLVPTPEEAALWEKQQKELAEQEKLRAEQEKLRAEQEKLRAEQEKLRFEQEKLRAEQEKLRAEQEKLRAEEKNAKLAAKLRELNIDPDSL</sequence>
<evidence type="ECO:0000313" key="4">
    <source>
        <dbReference type="Proteomes" id="UP000641954"/>
    </source>
</evidence>
<keyword evidence="4" id="KW-1185">Reference proteome</keyword>
<keyword evidence="3" id="KW-0540">Nuclease</keyword>
<evidence type="ECO:0000256" key="1">
    <source>
        <dbReference type="SAM" id="Coils"/>
    </source>
</evidence>
<dbReference type="EMBL" id="JACJSK010000047">
    <property type="protein sequence ID" value="MBD2546793.1"/>
    <property type="molecule type" value="Genomic_DNA"/>
</dbReference>
<keyword evidence="3" id="KW-0378">Hydrolase</keyword>
<dbReference type="PANTHER" id="PTHR33352">
    <property type="entry name" value="SLR1095 PROTEIN"/>
    <property type="match status" value="1"/>
</dbReference>
<dbReference type="PANTHER" id="PTHR33352:SF3">
    <property type="entry name" value="SLR1612 PROTEIN"/>
    <property type="match status" value="1"/>
</dbReference>
<dbReference type="Gene3D" id="3.90.1570.10">
    <property type="entry name" value="tt1808, chain A"/>
    <property type="match status" value="1"/>
</dbReference>
<dbReference type="SUPFAM" id="SSF52980">
    <property type="entry name" value="Restriction endonuclease-like"/>
    <property type="match status" value="1"/>
</dbReference>
<evidence type="ECO:0000259" key="2">
    <source>
        <dbReference type="Pfam" id="PF05685"/>
    </source>
</evidence>
<dbReference type="RefSeq" id="WP_190880093.1">
    <property type="nucleotide sequence ID" value="NZ_JACJSK010000047.1"/>
</dbReference>
<dbReference type="Pfam" id="PF05685">
    <property type="entry name" value="Uma2"/>
    <property type="match status" value="1"/>
</dbReference>
<name>A0ABR8ELM1_9CYAN</name>
<dbReference type="InterPro" id="IPR008538">
    <property type="entry name" value="Uma2"/>
</dbReference>
<proteinExistence type="predicted"/>
<protein>
    <submittedName>
        <fullName evidence="3">Uma2 family endonuclease</fullName>
    </submittedName>
</protein>
<dbReference type="InterPro" id="IPR012296">
    <property type="entry name" value="Nuclease_put_TT1808"/>
</dbReference>